<keyword evidence="3" id="KW-0456">Lyase</keyword>
<dbReference type="InterPro" id="IPR004360">
    <property type="entry name" value="Glyas_Fos-R_dOase_dom"/>
</dbReference>
<name>A0A0S4KXH8_9BACT</name>
<dbReference type="SUPFAM" id="SSF54593">
    <property type="entry name" value="Glyoxalase/Bleomycin resistance protein/Dihydroxybiphenyl dioxygenase"/>
    <property type="match status" value="1"/>
</dbReference>
<dbReference type="PANTHER" id="PTHR43048">
    <property type="entry name" value="METHYLMALONYL-COA EPIMERASE"/>
    <property type="match status" value="1"/>
</dbReference>
<keyword evidence="4" id="KW-1185">Reference proteome</keyword>
<dbReference type="PROSITE" id="PS51819">
    <property type="entry name" value="VOC"/>
    <property type="match status" value="1"/>
</dbReference>
<feature type="domain" description="VOC" evidence="2">
    <location>
        <begin position="5"/>
        <end position="125"/>
    </location>
</feature>
<dbReference type="Gene3D" id="3.10.180.10">
    <property type="entry name" value="2,3-Dihydroxybiphenyl 1,2-Dioxygenase, domain 1"/>
    <property type="match status" value="1"/>
</dbReference>
<dbReference type="EMBL" id="LN885086">
    <property type="protein sequence ID" value="CUQ66338.1"/>
    <property type="molecule type" value="Genomic_DNA"/>
</dbReference>
<evidence type="ECO:0000313" key="3">
    <source>
        <dbReference type="EMBL" id="CUQ66338.1"/>
    </source>
</evidence>
<organism evidence="3 4">
    <name type="scientific">Candidatus Nitrospira inopinata</name>
    <dbReference type="NCBI Taxonomy" id="1715989"/>
    <lineage>
        <taxon>Bacteria</taxon>
        <taxon>Pseudomonadati</taxon>
        <taxon>Nitrospirota</taxon>
        <taxon>Nitrospiria</taxon>
        <taxon>Nitrospirales</taxon>
        <taxon>Nitrospiraceae</taxon>
        <taxon>Nitrospira</taxon>
    </lineage>
</organism>
<dbReference type="STRING" id="1715989.NITINOP_1363"/>
<dbReference type="PANTHER" id="PTHR43048:SF3">
    <property type="entry name" value="METHYLMALONYL-COA EPIMERASE, MITOCHONDRIAL"/>
    <property type="match status" value="1"/>
</dbReference>
<protein>
    <submittedName>
        <fullName evidence="3">Putative lactoylglutathione lyase</fullName>
    </submittedName>
</protein>
<dbReference type="Proteomes" id="UP000066284">
    <property type="component" value="Chromosome 1"/>
</dbReference>
<dbReference type="InterPro" id="IPR037523">
    <property type="entry name" value="VOC_core"/>
</dbReference>
<proteinExistence type="predicted"/>
<dbReference type="GO" id="GO:0004493">
    <property type="term" value="F:methylmalonyl-CoA epimerase activity"/>
    <property type="evidence" value="ECO:0007669"/>
    <property type="project" value="TreeGrafter"/>
</dbReference>
<accession>A0A0S4KXH8</accession>
<dbReference type="GO" id="GO:0046491">
    <property type="term" value="P:L-methylmalonyl-CoA metabolic process"/>
    <property type="evidence" value="ECO:0007669"/>
    <property type="project" value="TreeGrafter"/>
</dbReference>
<dbReference type="RefSeq" id="WP_062484330.1">
    <property type="nucleotide sequence ID" value="NZ_LN885086.1"/>
</dbReference>
<gene>
    <name evidence="3" type="ORF">NITINOP_1363</name>
</gene>
<evidence type="ECO:0000256" key="1">
    <source>
        <dbReference type="ARBA" id="ARBA00022723"/>
    </source>
</evidence>
<evidence type="ECO:0000259" key="2">
    <source>
        <dbReference type="PROSITE" id="PS51819"/>
    </source>
</evidence>
<dbReference type="InterPro" id="IPR029068">
    <property type="entry name" value="Glyas_Bleomycin-R_OHBP_Dase"/>
</dbReference>
<evidence type="ECO:0000313" key="4">
    <source>
        <dbReference type="Proteomes" id="UP000066284"/>
    </source>
</evidence>
<reference evidence="4" key="1">
    <citation type="submission" date="2015-09" db="EMBL/GenBank/DDBJ databases">
        <authorList>
            <person name="Daims H."/>
        </authorList>
    </citation>
    <scope>NUCLEOTIDE SEQUENCE [LARGE SCALE GENOMIC DNA]</scope>
</reference>
<keyword evidence="1" id="KW-0479">Metal-binding</keyword>
<dbReference type="GO" id="GO:0046872">
    <property type="term" value="F:metal ion binding"/>
    <property type="evidence" value="ECO:0007669"/>
    <property type="project" value="UniProtKB-KW"/>
</dbReference>
<dbReference type="Pfam" id="PF00903">
    <property type="entry name" value="Glyoxalase"/>
    <property type="match status" value="1"/>
</dbReference>
<sequence length="132" mass="14484">MKVTKLLHTRMRVSDLDATIAFYTDVLGVEVVERKTSPRGSQLAFLKVPNSEELIELTCFPPSGPVRVQEDLVHLAFQVESLDQAVASLTEKGIPITDGPTQTSSGSRFIFIDAPDGYEIELIERPAGVKIV</sequence>
<dbReference type="GO" id="GO:0016829">
    <property type="term" value="F:lyase activity"/>
    <property type="evidence" value="ECO:0007669"/>
    <property type="project" value="UniProtKB-KW"/>
</dbReference>
<dbReference type="InterPro" id="IPR051785">
    <property type="entry name" value="MMCE/EMCE_epimerase"/>
</dbReference>
<dbReference type="OrthoDB" id="192739at2"/>
<dbReference type="AlphaFoldDB" id="A0A0S4KXH8"/>
<dbReference type="KEGG" id="nio:NITINOP_1363"/>